<dbReference type="EMBL" id="BHXC01000002">
    <property type="protein sequence ID" value="GCB87847.1"/>
    <property type="molecule type" value="Genomic_DNA"/>
</dbReference>
<dbReference type="PANTHER" id="PTHR46268">
    <property type="entry name" value="STRESS RESPONSE PROTEIN NHAX"/>
    <property type="match status" value="1"/>
</dbReference>
<protein>
    <submittedName>
        <fullName evidence="3">Stress-inducible protein</fullName>
    </submittedName>
</protein>
<evidence type="ECO:0000256" key="1">
    <source>
        <dbReference type="ARBA" id="ARBA00008791"/>
    </source>
</evidence>
<dbReference type="InterPro" id="IPR014729">
    <property type="entry name" value="Rossmann-like_a/b/a_fold"/>
</dbReference>
<proteinExistence type="inferred from homology"/>
<dbReference type="InterPro" id="IPR006016">
    <property type="entry name" value="UspA"/>
</dbReference>
<comment type="similarity">
    <text evidence="1">Belongs to the universal stress protein A family.</text>
</comment>
<dbReference type="Pfam" id="PF00582">
    <property type="entry name" value="Usp"/>
    <property type="match status" value="2"/>
</dbReference>
<dbReference type="InterPro" id="IPR006015">
    <property type="entry name" value="Universal_stress_UspA"/>
</dbReference>
<dbReference type="RefSeq" id="WP_020930377.1">
    <property type="nucleotide sequence ID" value="NZ_BHXC01000002.1"/>
</dbReference>
<feature type="domain" description="UspA" evidence="2">
    <location>
        <begin position="164"/>
        <end position="300"/>
    </location>
</feature>
<gene>
    <name evidence="3" type="ORF">SALB_00516</name>
</gene>
<name>A0A401QQZ7_STRNR</name>
<organism evidence="3 4">
    <name type="scientific">Streptomyces noursei</name>
    <name type="common">Streptomyces albulus</name>
    <dbReference type="NCBI Taxonomy" id="1971"/>
    <lineage>
        <taxon>Bacteria</taxon>
        <taxon>Bacillati</taxon>
        <taxon>Actinomycetota</taxon>
        <taxon>Actinomycetes</taxon>
        <taxon>Kitasatosporales</taxon>
        <taxon>Streptomycetaceae</taxon>
        <taxon>Streptomyces</taxon>
    </lineage>
</organism>
<dbReference type="Proteomes" id="UP000288351">
    <property type="component" value="Unassembled WGS sequence"/>
</dbReference>
<dbReference type="SUPFAM" id="SSF52402">
    <property type="entry name" value="Adenine nucleotide alpha hydrolases-like"/>
    <property type="match status" value="2"/>
</dbReference>
<evidence type="ECO:0000313" key="4">
    <source>
        <dbReference type="Proteomes" id="UP000288351"/>
    </source>
</evidence>
<sequence>MEPETITAGLDGSTEGLAAALWAADEAHRRGAVLRLLHAWIMLAAQAPDTAPERDQNVFAREVVREATDAVRERHPQLPIIEDLVGDEPEPALLRASAESRLLVLGSRALTTWESFVLGDVSLSVVARAPGPVVLVRAGAAGPQDAAPAAAEPSDGPAAAGGPRVVAGLGLDGPAAHLLAFAFDAAASRGVLLQVVHGRPFPARVYTPWGVDPDTAAEVSAAVAGELAEALGPWCARFPGVLVQQTVLPDSPARAVVEAAAGAGLLVVGRRRHHRLPAPRIGAVTHAAVHHVTCPVAVVPHDQGVSDGSGPAPYAVRAPDAGS</sequence>
<reference evidence="3 4" key="1">
    <citation type="journal article" date="2019" name="Microbiol. Resour. Announc.">
        <title>Draft Genome Sequence of the Most Traditional epsilon-Poly-l-Lysine Producer, Streptomyces albulus NBRC14147.</title>
        <authorList>
            <person name="Yamanaka K."/>
            <person name="Hamano Y."/>
        </authorList>
    </citation>
    <scope>NUCLEOTIDE SEQUENCE [LARGE SCALE GENOMIC DNA]</scope>
    <source>
        <strain evidence="3 4">NBRC 14147</strain>
    </source>
</reference>
<accession>A0A401QQZ7</accession>
<dbReference type="PRINTS" id="PR01438">
    <property type="entry name" value="UNVRSLSTRESS"/>
</dbReference>
<dbReference type="Gene3D" id="3.40.50.620">
    <property type="entry name" value="HUPs"/>
    <property type="match status" value="2"/>
</dbReference>
<dbReference type="PANTHER" id="PTHR46268:SF6">
    <property type="entry name" value="UNIVERSAL STRESS PROTEIN UP12"/>
    <property type="match status" value="1"/>
</dbReference>
<dbReference type="AlphaFoldDB" id="A0A401QQZ7"/>
<feature type="domain" description="UspA" evidence="2">
    <location>
        <begin position="5"/>
        <end position="137"/>
    </location>
</feature>
<evidence type="ECO:0000313" key="3">
    <source>
        <dbReference type="EMBL" id="GCB87847.1"/>
    </source>
</evidence>
<comment type="caution">
    <text evidence="3">The sequence shown here is derived from an EMBL/GenBank/DDBJ whole genome shotgun (WGS) entry which is preliminary data.</text>
</comment>
<evidence type="ECO:0000259" key="2">
    <source>
        <dbReference type="Pfam" id="PF00582"/>
    </source>
</evidence>